<dbReference type="RefSeq" id="WP_092907475.1">
    <property type="nucleotide sequence ID" value="NZ_FOZS01000006.1"/>
</dbReference>
<accession>A0A1I6UTP2</accession>
<dbReference type="AlphaFoldDB" id="A0A1I6UTP2"/>
<evidence type="ECO:0000313" key="2">
    <source>
        <dbReference type="EMBL" id="SFT04727.1"/>
    </source>
</evidence>
<gene>
    <name evidence="2" type="ORF">SAMN04488556_4083</name>
</gene>
<keyword evidence="1" id="KW-0472">Membrane</keyword>
<reference evidence="3" key="1">
    <citation type="submission" date="2016-10" db="EMBL/GenBank/DDBJ databases">
        <authorList>
            <person name="Varghese N."/>
            <person name="Submissions S."/>
        </authorList>
    </citation>
    <scope>NUCLEOTIDE SEQUENCE [LARGE SCALE GENOMIC DNA]</scope>
    <source>
        <strain evidence="3">DSM 22427</strain>
    </source>
</reference>
<sequence>MNLRDFADDLLFYLIYIPFAIAAIVYIITGGAVGAEVMLEAAVLPWWLPFVESPPLLVLLFIALGKLGLEEYI</sequence>
<evidence type="ECO:0000256" key="1">
    <source>
        <dbReference type="SAM" id="Phobius"/>
    </source>
</evidence>
<evidence type="ECO:0000313" key="3">
    <source>
        <dbReference type="Proteomes" id="UP000199199"/>
    </source>
</evidence>
<dbReference type="Proteomes" id="UP000199199">
    <property type="component" value="Unassembled WGS sequence"/>
</dbReference>
<feature type="transmembrane region" description="Helical" evidence="1">
    <location>
        <begin position="46"/>
        <end position="69"/>
    </location>
</feature>
<dbReference type="EMBL" id="FOZS01000006">
    <property type="protein sequence ID" value="SFT04727.1"/>
    <property type="molecule type" value="Genomic_DNA"/>
</dbReference>
<feature type="transmembrane region" description="Helical" evidence="1">
    <location>
        <begin position="12"/>
        <end position="34"/>
    </location>
</feature>
<name>A0A1I6UTP2_9EURY</name>
<organism evidence="2 3">
    <name type="scientific">Halostagnicola kamekurae</name>
    <dbReference type="NCBI Taxonomy" id="619731"/>
    <lineage>
        <taxon>Archaea</taxon>
        <taxon>Methanobacteriati</taxon>
        <taxon>Methanobacteriota</taxon>
        <taxon>Stenosarchaea group</taxon>
        <taxon>Halobacteria</taxon>
        <taxon>Halobacteriales</taxon>
        <taxon>Natrialbaceae</taxon>
        <taxon>Halostagnicola</taxon>
    </lineage>
</organism>
<keyword evidence="1" id="KW-1133">Transmembrane helix</keyword>
<keyword evidence="1" id="KW-0812">Transmembrane</keyword>
<keyword evidence="3" id="KW-1185">Reference proteome</keyword>
<proteinExistence type="predicted"/>
<protein>
    <submittedName>
        <fullName evidence="2">Uncharacterized protein</fullName>
    </submittedName>
</protein>